<gene>
    <name evidence="3" type="primary">CK1_2</name>
    <name evidence="4" type="synonym">CK1_1</name>
    <name evidence="4" type="ORF">CM83_32665</name>
    <name evidence="3" type="ORF">CM83_32666</name>
    <name evidence="5" type="ORF">g.5908</name>
</gene>
<protein>
    <submittedName>
        <fullName evidence="3">Casein kinase I</fullName>
    </submittedName>
</protein>
<organism evidence="3">
    <name type="scientific">Lygus hesperus</name>
    <name type="common">Western plant bug</name>
    <dbReference type="NCBI Taxonomy" id="30085"/>
    <lineage>
        <taxon>Eukaryota</taxon>
        <taxon>Metazoa</taxon>
        <taxon>Ecdysozoa</taxon>
        <taxon>Arthropoda</taxon>
        <taxon>Hexapoda</taxon>
        <taxon>Insecta</taxon>
        <taxon>Pterygota</taxon>
        <taxon>Neoptera</taxon>
        <taxon>Paraneoptera</taxon>
        <taxon>Hemiptera</taxon>
        <taxon>Heteroptera</taxon>
        <taxon>Panheteroptera</taxon>
        <taxon>Cimicomorpha</taxon>
        <taxon>Miridae</taxon>
        <taxon>Mirini</taxon>
        <taxon>Lygus</taxon>
    </lineage>
</organism>
<keyword evidence="3" id="KW-0808">Transferase</keyword>
<dbReference type="Gene3D" id="3.30.200.20">
    <property type="entry name" value="Phosphorylase Kinase, domain 1"/>
    <property type="match status" value="1"/>
</dbReference>
<reference evidence="3" key="2">
    <citation type="submission" date="2014-07" db="EMBL/GenBank/DDBJ databases">
        <authorList>
            <person name="Hull J."/>
        </authorList>
    </citation>
    <scope>NUCLEOTIDE SEQUENCE</scope>
</reference>
<dbReference type="InterPro" id="IPR000719">
    <property type="entry name" value="Prot_kinase_dom"/>
</dbReference>
<dbReference type="PROSITE" id="PS50011">
    <property type="entry name" value="PROTEIN_KINASE_DOM"/>
    <property type="match status" value="1"/>
</dbReference>
<evidence type="ECO:0000313" key="4">
    <source>
        <dbReference type="EMBL" id="JAG36310.1"/>
    </source>
</evidence>
<dbReference type="EMBL" id="GBHO01007294">
    <property type="protein sequence ID" value="JAG36310.1"/>
    <property type="molecule type" value="Transcribed_RNA"/>
</dbReference>
<dbReference type="PROSITE" id="PS00107">
    <property type="entry name" value="PROTEIN_KINASE_ATP"/>
    <property type="match status" value="1"/>
</dbReference>
<feature type="domain" description="Protein kinase" evidence="2">
    <location>
        <begin position="43"/>
        <end position="130"/>
    </location>
</feature>
<keyword evidence="1" id="KW-0067">ATP-binding</keyword>
<feature type="binding site" evidence="1">
    <location>
        <position position="72"/>
    </location>
    <ligand>
        <name>ATP</name>
        <dbReference type="ChEBI" id="CHEBI:30616"/>
    </ligand>
</feature>
<accession>A0A0A9YVR1</accession>
<dbReference type="SUPFAM" id="SSF56112">
    <property type="entry name" value="Protein kinase-like (PK-like)"/>
    <property type="match status" value="1"/>
</dbReference>
<keyword evidence="3" id="KW-0418">Kinase</keyword>
<name>A0A0A9YVR1_LYGHE</name>
<dbReference type="EMBL" id="GDHC01001404">
    <property type="protein sequence ID" value="JAQ17225.1"/>
    <property type="molecule type" value="Transcribed_RNA"/>
</dbReference>
<sequence length="130" mass="14526">MTNCNDVDADEKHALRKQCNEKIGMRLRQLENKMHTICIANRYALTECIGKGAFGIVFAGVDVATDKPVAIKLEIINSNRRSHLQLEHRVYRALCGEGTGRRVVGIPHCYYYGTFGDYTALVIDLLGPSL</sequence>
<evidence type="ECO:0000259" key="2">
    <source>
        <dbReference type="PROSITE" id="PS50011"/>
    </source>
</evidence>
<dbReference type="EMBL" id="GBHO01007295">
    <property type="protein sequence ID" value="JAG36309.1"/>
    <property type="molecule type" value="Transcribed_RNA"/>
</dbReference>
<reference evidence="5" key="3">
    <citation type="journal article" date="2016" name="Gigascience">
        <title>De novo construction of an expanded transcriptome assembly for the western tarnished plant bug, Lygus hesperus.</title>
        <authorList>
            <person name="Tassone E.E."/>
            <person name="Geib S.M."/>
            <person name="Hall B."/>
            <person name="Fabrick J.A."/>
            <person name="Brent C.S."/>
            <person name="Hull J.J."/>
        </authorList>
    </citation>
    <scope>NUCLEOTIDE SEQUENCE</scope>
</reference>
<dbReference type="AlphaFoldDB" id="A0A0A9YVR1"/>
<keyword evidence="1" id="KW-0547">Nucleotide-binding</keyword>
<dbReference type="GO" id="GO:0004672">
    <property type="term" value="F:protein kinase activity"/>
    <property type="evidence" value="ECO:0007669"/>
    <property type="project" value="InterPro"/>
</dbReference>
<evidence type="ECO:0000313" key="3">
    <source>
        <dbReference type="EMBL" id="JAG36309.1"/>
    </source>
</evidence>
<reference evidence="3" key="1">
    <citation type="journal article" date="2014" name="PLoS ONE">
        <title>Transcriptome-Based Identification of ABC Transporters in the Western Tarnished Plant Bug Lygus hesperus.</title>
        <authorList>
            <person name="Hull J.J."/>
            <person name="Chaney K."/>
            <person name="Geib S.M."/>
            <person name="Fabrick J.A."/>
            <person name="Brent C.S."/>
            <person name="Walsh D."/>
            <person name="Lavine L.C."/>
        </authorList>
    </citation>
    <scope>NUCLEOTIDE SEQUENCE</scope>
</reference>
<dbReference type="InterPro" id="IPR011009">
    <property type="entry name" value="Kinase-like_dom_sf"/>
</dbReference>
<proteinExistence type="predicted"/>
<dbReference type="InterPro" id="IPR017441">
    <property type="entry name" value="Protein_kinase_ATP_BS"/>
</dbReference>
<dbReference type="GO" id="GO:0005524">
    <property type="term" value="F:ATP binding"/>
    <property type="evidence" value="ECO:0007669"/>
    <property type="project" value="UniProtKB-UniRule"/>
</dbReference>
<evidence type="ECO:0000256" key="1">
    <source>
        <dbReference type="PROSITE-ProRule" id="PRU10141"/>
    </source>
</evidence>
<evidence type="ECO:0000313" key="5">
    <source>
        <dbReference type="EMBL" id="JAQ17225.1"/>
    </source>
</evidence>